<keyword evidence="7 12" id="KW-0378">Hydrolase</keyword>
<proteinExistence type="inferred from homology"/>
<keyword evidence="9 12" id="KW-0472">Membrane</keyword>
<keyword evidence="8 12" id="KW-1133">Transmembrane helix</keyword>
<dbReference type="EMBL" id="AP019769">
    <property type="protein sequence ID" value="BBL45572.1"/>
    <property type="molecule type" value="Genomic_DNA"/>
</dbReference>
<evidence type="ECO:0000256" key="1">
    <source>
        <dbReference type="ARBA" id="ARBA00004651"/>
    </source>
</evidence>
<feature type="transmembrane region" description="Helical" evidence="12">
    <location>
        <begin position="73"/>
        <end position="94"/>
    </location>
</feature>
<dbReference type="Proteomes" id="UP001055553">
    <property type="component" value="Chromosome"/>
</dbReference>
<organism evidence="13 14">
    <name type="scientific">Nanobdella aerobiophila</name>
    <dbReference type="NCBI Taxonomy" id="2586965"/>
    <lineage>
        <taxon>Archaea</taxon>
        <taxon>Nanobdellota</taxon>
        <taxon>Nanobdellia</taxon>
        <taxon>Nanobdellales</taxon>
        <taxon>Nanobdellaceae</taxon>
        <taxon>Nanobdella</taxon>
    </lineage>
</organism>
<evidence type="ECO:0000256" key="8">
    <source>
        <dbReference type="ARBA" id="ARBA00022989"/>
    </source>
</evidence>
<evidence type="ECO:0000256" key="11">
    <source>
        <dbReference type="ARBA" id="ARBA00047594"/>
    </source>
</evidence>
<dbReference type="KEGG" id="naer:MJ1_0409"/>
<evidence type="ECO:0000256" key="12">
    <source>
        <dbReference type="HAMAP-Rule" id="MF_01006"/>
    </source>
</evidence>
<evidence type="ECO:0000256" key="2">
    <source>
        <dbReference type="ARBA" id="ARBA00010621"/>
    </source>
</evidence>
<dbReference type="Pfam" id="PF02673">
    <property type="entry name" value="BacA"/>
    <property type="match status" value="1"/>
</dbReference>
<keyword evidence="5 12" id="KW-1003">Cell membrane</keyword>
<evidence type="ECO:0000256" key="3">
    <source>
        <dbReference type="ARBA" id="ARBA00012374"/>
    </source>
</evidence>
<evidence type="ECO:0000313" key="13">
    <source>
        <dbReference type="EMBL" id="BBL45572.1"/>
    </source>
</evidence>
<sequence length="267" mass="29417">MVDISPIIIGIIQGISEWLPISSKTQVLLASSLLLKLSPSVAYTFGLFMEIGSIFSALLYFRKDIIQIFKDKILLKFVIVATVLTGLVGVPLYFISKHLLGGYYNIGIPMFILGLILIADGIYIFYTRRNIKFMEAKNISLRDMIIIGLAQGLAALPGVSRSGMTVSTMLLLGYKSEDAFKYSYILYIPAALGAFSLTLISSMHSINSVISSIDIYGLLTAIIVAFITGIFVISILLKIAKKESIYMIDFILGLVAIISSVFIFLYY</sequence>
<dbReference type="InterPro" id="IPR003824">
    <property type="entry name" value="UppP"/>
</dbReference>
<evidence type="ECO:0000256" key="7">
    <source>
        <dbReference type="ARBA" id="ARBA00022801"/>
    </source>
</evidence>
<comment type="subcellular location">
    <subcellularLocation>
        <location evidence="1 12">Cell membrane</location>
        <topology evidence="1 12">Multi-pass membrane protein</topology>
    </subcellularLocation>
</comment>
<gene>
    <name evidence="12" type="primary">uppP</name>
    <name evidence="13" type="ORF">MJ1_0409</name>
</gene>
<evidence type="ECO:0000256" key="4">
    <source>
        <dbReference type="ARBA" id="ARBA00021581"/>
    </source>
</evidence>
<dbReference type="RefSeq" id="WP_258392889.1">
    <property type="nucleotide sequence ID" value="NZ_AP019769.1"/>
</dbReference>
<comment type="catalytic activity">
    <reaction evidence="11 12">
        <text>di-trans,octa-cis-undecaprenyl diphosphate + H2O = di-trans,octa-cis-undecaprenyl phosphate + phosphate + H(+)</text>
        <dbReference type="Rhea" id="RHEA:28094"/>
        <dbReference type="ChEBI" id="CHEBI:15377"/>
        <dbReference type="ChEBI" id="CHEBI:15378"/>
        <dbReference type="ChEBI" id="CHEBI:43474"/>
        <dbReference type="ChEBI" id="CHEBI:58405"/>
        <dbReference type="ChEBI" id="CHEBI:60392"/>
        <dbReference type="EC" id="3.6.1.27"/>
    </reaction>
</comment>
<comment type="similarity">
    <text evidence="2 12">Belongs to the UppP family.</text>
</comment>
<dbReference type="GO" id="GO:0005886">
    <property type="term" value="C:plasma membrane"/>
    <property type="evidence" value="ECO:0007669"/>
    <property type="project" value="UniProtKB-SubCell"/>
</dbReference>
<evidence type="ECO:0000256" key="9">
    <source>
        <dbReference type="ARBA" id="ARBA00023136"/>
    </source>
</evidence>
<dbReference type="AlphaFoldDB" id="A0A915SID6"/>
<dbReference type="PANTHER" id="PTHR30622">
    <property type="entry name" value="UNDECAPRENYL-DIPHOSPHATASE"/>
    <property type="match status" value="1"/>
</dbReference>
<reference evidence="14" key="1">
    <citation type="journal article" date="2022" name="Int. J. Syst. Evol. Microbiol.">
        <title>Nanobdella aerobiophila gen. nov., sp. nov., a thermoacidophilic, obligate ectosymbiotic archaeon, and proposal of Nanobdellaceae fam. nov., Nanobdellales ord. nov. and Nanobdellia class. nov.</title>
        <authorList>
            <person name="Kato S."/>
            <person name="Ogasawara A."/>
            <person name="Itoh T."/>
            <person name="Sakai H.D."/>
            <person name="Shimizu M."/>
            <person name="Yuki M."/>
            <person name="Kaneko M."/>
            <person name="Takashina T."/>
            <person name="Ohkuma M."/>
        </authorList>
    </citation>
    <scope>NUCLEOTIDE SEQUENCE [LARGE SCALE GENOMIC DNA]</scope>
    <source>
        <strain evidence="14">MJ1</strain>
    </source>
</reference>
<protein>
    <recommendedName>
        <fullName evidence="4 12">Undecaprenyl-diphosphatase</fullName>
        <ecNumber evidence="3 12">3.6.1.27</ecNumber>
    </recommendedName>
    <alternativeName>
        <fullName evidence="10 12">Undecaprenyl pyrophosphate phosphatase</fullName>
    </alternativeName>
</protein>
<dbReference type="GO" id="GO:0050380">
    <property type="term" value="F:undecaprenyl-diphosphatase activity"/>
    <property type="evidence" value="ECO:0007669"/>
    <property type="project" value="UniProtKB-UniRule"/>
</dbReference>
<dbReference type="GeneID" id="74568355"/>
<comment type="function">
    <text evidence="12">Catalyzes the dephosphorylation of undecaprenyl diphosphate (UPP).</text>
</comment>
<dbReference type="PANTHER" id="PTHR30622:SF2">
    <property type="entry name" value="UNDECAPRENYL-DIPHOSPHATASE"/>
    <property type="match status" value="1"/>
</dbReference>
<dbReference type="EC" id="3.6.1.27" evidence="3 12"/>
<evidence type="ECO:0000313" key="14">
    <source>
        <dbReference type="Proteomes" id="UP001055553"/>
    </source>
</evidence>
<feature type="transmembrane region" description="Helical" evidence="12">
    <location>
        <begin position="41"/>
        <end position="61"/>
    </location>
</feature>
<evidence type="ECO:0000256" key="10">
    <source>
        <dbReference type="ARBA" id="ARBA00032707"/>
    </source>
</evidence>
<feature type="transmembrane region" description="Helical" evidence="12">
    <location>
        <begin position="106"/>
        <end position="126"/>
    </location>
</feature>
<evidence type="ECO:0000256" key="6">
    <source>
        <dbReference type="ARBA" id="ARBA00022692"/>
    </source>
</evidence>
<keyword evidence="14" id="KW-1185">Reference proteome</keyword>
<accession>A0A915SID6</accession>
<feature type="transmembrane region" description="Helical" evidence="12">
    <location>
        <begin position="245"/>
        <end position="266"/>
    </location>
</feature>
<name>A0A915SID6_9ARCH</name>
<feature type="transmembrane region" description="Helical" evidence="12">
    <location>
        <begin position="184"/>
        <end position="203"/>
    </location>
</feature>
<feature type="transmembrane region" description="Helical" evidence="12">
    <location>
        <begin position="215"/>
        <end position="239"/>
    </location>
</feature>
<evidence type="ECO:0000256" key="5">
    <source>
        <dbReference type="ARBA" id="ARBA00022475"/>
    </source>
</evidence>
<dbReference type="HAMAP" id="MF_01006">
    <property type="entry name" value="Undec_diphosphatase"/>
    <property type="match status" value="1"/>
</dbReference>
<keyword evidence="6 12" id="KW-0812">Transmembrane</keyword>